<dbReference type="GO" id="GO:0003676">
    <property type="term" value="F:nucleic acid binding"/>
    <property type="evidence" value="ECO:0007669"/>
    <property type="project" value="InterPro"/>
</dbReference>
<protein>
    <submittedName>
        <fullName evidence="1">Uncharacterized protein</fullName>
    </submittedName>
</protein>
<accession>A0A016S502</accession>
<proteinExistence type="predicted"/>
<dbReference type="AlphaFoldDB" id="A0A016S502"/>
<keyword evidence="2" id="KW-1185">Reference proteome</keyword>
<comment type="caution">
    <text evidence="1">The sequence shown here is derived from an EMBL/GenBank/DDBJ whole genome shotgun (WGS) entry which is preliminary data.</text>
</comment>
<dbReference type="Gene3D" id="3.30.420.10">
    <property type="entry name" value="Ribonuclease H-like superfamily/Ribonuclease H"/>
    <property type="match status" value="1"/>
</dbReference>
<evidence type="ECO:0000313" key="1">
    <source>
        <dbReference type="EMBL" id="EYB85713.1"/>
    </source>
</evidence>
<evidence type="ECO:0000313" key="2">
    <source>
        <dbReference type="Proteomes" id="UP000024635"/>
    </source>
</evidence>
<dbReference type="InterPro" id="IPR036397">
    <property type="entry name" value="RNaseH_sf"/>
</dbReference>
<name>A0A016S502_9BILA</name>
<reference evidence="2" key="1">
    <citation type="journal article" date="2015" name="Nat. Genet.">
        <title>The genome and transcriptome of the zoonotic hookworm Ancylostoma ceylanicum identify infection-specific gene families.</title>
        <authorList>
            <person name="Schwarz E.M."/>
            <person name="Hu Y."/>
            <person name="Antoshechkin I."/>
            <person name="Miller M.M."/>
            <person name="Sternberg P.W."/>
            <person name="Aroian R.V."/>
        </authorList>
    </citation>
    <scope>NUCLEOTIDE SEQUENCE</scope>
    <source>
        <strain evidence="2">HY135</strain>
    </source>
</reference>
<organism evidence="1 2">
    <name type="scientific">Ancylostoma ceylanicum</name>
    <dbReference type="NCBI Taxonomy" id="53326"/>
    <lineage>
        <taxon>Eukaryota</taxon>
        <taxon>Metazoa</taxon>
        <taxon>Ecdysozoa</taxon>
        <taxon>Nematoda</taxon>
        <taxon>Chromadorea</taxon>
        <taxon>Rhabditida</taxon>
        <taxon>Rhabditina</taxon>
        <taxon>Rhabditomorpha</taxon>
        <taxon>Strongyloidea</taxon>
        <taxon>Ancylostomatidae</taxon>
        <taxon>Ancylostomatinae</taxon>
        <taxon>Ancylostoma</taxon>
    </lineage>
</organism>
<sequence>MEVFDRGIINVQSNNEQKFLQRQLFGDSSKMYSMTSAPGANLYKTKAYGPECKELAIKKERSLEHWLKGKQLKSEDDLKLELSAFFESKKLSFYDYGIRSLARRWQRVIDHHGSYFQ</sequence>
<dbReference type="Proteomes" id="UP000024635">
    <property type="component" value="Unassembled WGS sequence"/>
</dbReference>
<dbReference type="EMBL" id="JARK01001629">
    <property type="protein sequence ID" value="EYB85713.1"/>
    <property type="molecule type" value="Genomic_DNA"/>
</dbReference>
<gene>
    <name evidence="1" type="primary">Acey_s0293.g1624</name>
    <name evidence="1" type="ORF">Y032_0293g1624</name>
</gene>